<name>A0ABV9I272_9FLAO</name>
<protein>
    <recommendedName>
        <fullName evidence="3">SGNH/GDSL hydrolase family protein</fullName>
    </recommendedName>
</protein>
<dbReference type="RefSeq" id="WP_379982348.1">
    <property type="nucleotide sequence ID" value="NZ_JBHSFV010000017.1"/>
</dbReference>
<keyword evidence="2" id="KW-1185">Reference proteome</keyword>
<evidence type="ECO:0008006" key="3">
    <source>
        <dbReference type="Google" id="ProtNLM"/>
    </source>
</evidence>
<evidence type="ECO:0000313" key="1">
    <source>
        <dbReference type="EMBL" id="MFC4636293.1"/>
    </source>
</evidence>
<proteinExistence type="predicted"/>
<sequence length="322" mass="37406">MRRFLIYILVLFFLTFGIAYTIEYAADMGLRKFKKGILNEWVAIHEGSVNADILIVGSSRAYTGYNPTIISGMLNKKAYNLSVNGGGYNIQKMKFDLYSNANKAPQFVVQNIDLSHFMASEKIFEEYQYLSYYSKDIIKKTFIEIDDKYAFYNTIPLIKYNTNKEYLKRSLRTLILGKVYNEPELIDGFCPKNKKFRLDSLNLQRFERLDTSYQGHKKFELGYEHTVNFASQLSDSSIKTIFVWAPEYEKRLKADKTLRTYFSKKIDSIASLDPNIYFLDLSDTSISYDQENYYDSFHLTSKGADAFSSLLSTEIKKIVVNQ</sequence>
<dbReference type="EMBL" id="JBHSFV010000017">
    <property type="protein sequence ID" value="MFC4636293.1"/>
    <property type="molecule type" value="Genomic_DNA"/>
</dbReference>
<reference evidence="2" key="1">
    <citation type="journal article" date="2019" name="Int. J. Syst. Evol. Microbiol.">
        <title>The Global Catalogue of Microorganisms (GCM) 10K type strain sequencing project: providing services to taxonomists for standard genome sequencing and annotation.</title>
        <authorList>
            <consortium name="The Broad Institute Genomics Platform"/>
            <consortium name="The Broad Institute Genome Sequencing Center for Infectious Disease"/>
            <person name="Wu L."/>
            <person name="Ma J."/>
        </authorList>
    </citation>
    <scope>NUCLEOTIDE SEQUENCE [LARGE SCALE GENOMIC DNA]</scope>
    <source>
        <strain evidence="2">YJ-61-S</strain>
    </source>
</reference>
<gene>
    <name evidence="1" type="ORF">ACFO3O_20470</name>
</gene>
<comment type="caution">
    <text evidence="1">The sequence shown here is derived from an EMBL/GenBank/DDBJ whole genome shotgun (WGS) entry which is preliminary data.</text>
</comment>
<evidence type="ECO:0000313" key="2">
    <source>
        <dbReference type="Proteomes" id="UP001596043"/>
    </source>
</evidence>
<accession>A0ABV9I272</accession>
<dbReference type="Proteomes" id="UP001596043">
    <property type="component" value="Unassembled WGS sequence"/>
</dbReference>
<organism evidence="1 2">
    <name type="scientific">Dokdonia ponticola</name>
    <dbReference type="NCBI Taxonomy" id="2041041"/>
    <lineage>
        <taxon>Bacteria</taxon>
        <taxon>Pseudomonadati</taxon>
        <taxon>Bacteroidota</taxon>
        <taxon>Flavobacteriia</taxon>
        <taxon>Flavobacteriales</taxon>
        <taxon>Flavobacteriaceae</taxon>
        <taxon>Dokdonia</taxon>
    </lineage>
</organism>